<evidence type="ECO:0000256" key="1">
    <source>
        <dbReference type="ARBA" id="ARBA00022723"/>
    </source>
</evidence>
<dbReference type="InterPro" id="IPR036291">
    <property type="entry name" value="NAD(P)-bd_dom_sf"/>
</dbReference>
<dbReference type="Proteomes" id="UP000292958">
    <property type="component" value="Unassembled WGS sequence"/>
</dbReference>
<evidence type="ECO:0000256" key="4">
    <source>
        <dbReference type="RuleBase" id="RU361277"/>
    </source>
</evidence>
<comment type="caution">
    <text evidence="6">The sequence shown here is derived from an EMBL/GenBank/DDBJ whole genome shotgun (WGS) entry which is preliminary data.</text>
</comment>
<dbReference type="SUPFAM" id="SSF50129">
    <property type="entry name" value="GroES-like"/>
    <property type="match status" value="1"/>
</dbReference>
<dbReference type="SMART" id="SM00829">
    <property type="entry name" value="PKS_ER"/>
    <property type="match status" value="1"/>
</dbReference>
<dbReference type="PANTHER" id="PTHR43401:SF2">
    <property type="entry name" value="L-THREONINE 3-DEHYDROGENASE"/>
    <property type="match status" value="1"/>
</dbReference>
<dbReference type="Pfam" id="PF08240">
    <property type="entry name" value="ADH_N"/>
    <property type="match status" value="1"/>
</dbReference>
<sequence length="360" mass="37996">MSGEIEVPKTMRAAVYRGVNDVRVETVPVPEIGPGEVLVKIHTCGICGTDLKKIHTGSHSAPRIFGHEMAGTVVAVGAGVTDFVPGDRVMAYHHIPCGECFYCRKQTFAQCETYKKVGCTAGFAPSGGGFAEYIRVMDWIVRRGLVKVPDGIPFEQAAFIEPTNTCYKAVDMLALQPDETVLVIGQGPIGVLLAALARRTGATVLTSDLYPERHAVAAKFGLDHPLDACGDVVAAAKAATEGRGADVALVAVGGNALIQVAMDAIRPGGRVMLFAATQHGEAPFDPAAVCMDEKTLMGSYSASVAIQDEVTQLVLEGYLAGFDLTQLISHRFSIEDAVAAIELASNPQPDSMKIVIQPGS</sequence>
<dbReference type="InterPro" id="IPR013149">
    <property type="entry name" value="ADH-like_C"/>
</dbReference>
<comment type="similarity">
    <text evidence="4">Belongs to the zinc-containing alcohol dehydrogenase family.</text>
</comment>
<dbReference type="GO" id="GO:0016616">
    <property type="term" value="F:oxidoreductase activity, acting on the CH-OH group of donors, NAD or NADP as acceptor"/>
    <property type="evidence" value="ECO:0007669"/>
    <property type="project" value="UniProtKB-ARBA"/>
</dbReference>
<dbReference type="PANTHER" id="PTHR43401">
    <property type="entry name" value="L-THREONINE 3-DEHYDROGENASE"/>
    <property type="match status" value="1"/>
</dbReference>
<name>A0A4Q7YP70_9BACT</name>
<dbReference type="EMBL" id="SHKW01000001">
    <property type="protein sequence ID" value="RZU39210.1"/>
    <property type="molecule type" value="Genomic_DNA"/>
</dbReference>
<dbReference type="InterPro" id="IPR002328">
    <property type="entry name" value="ADH_Zn_CS"/>
</dbReference>
<protein>
    <submittedName>
        <fullName evidence="6">L-iditol 2-dehydrogenase</fullName>
    </submittedName>
</protein>
<dbReference type="CDD" id="cd08235">
    <property type="entry name" value="iditol_2_DH_like"/>
    <property type="match status" value="1"/>
</dbReference>
<dbReference type="Gene3D" id="3.90.180.10">
    <property type="entry name" value="Medium-chain alcohol dehydrogenases, catalytic domain"/>
    <property type="match status" value="1"/>
</dbReference>
<evidence type="ECO:0000259" key="5">
    <source>
        <dbReference type="SMART" id="SM00829"/>
    </source>
</evidence>
<keyword evidence="7" id="KW-1185">Reference proteome</keyword>
<evidence type="ECO:0000313" key="7">
    <source>
        <dbReference type="Proteomes" id="UP000292958"/>
    </source>
</evidence>
<dbReference type="GO" id="GO:0008270">
    <property type="term" value="F:zinc ion binding"/>
    <property type="evidence" value="ECO:0007669"/>
    <property type="project" value="InterPro"/>
</dbReference>
<feature type="domain" description="Enoyl reductase (ER)" evidence="5">
    <location>
        <begin position="18"/>
        <end position="356"/>
    </location>
</feature>
<comment type="cofactor">
    <cofactor evidence="4">
        <name>Zn(2+)</name>
        <dbReference type="ChEBI" id="CHEBI:29105"/>
    </cofactor>
</comment>
<evidence type="ECO:0000256" key="3">
    <source>
        <dbReference type="ARBA" id="ARBA00023002"/>
    </source>
</evidence>
<evidence type="ECO:0000313" key="6">
    <source>
        <dbReference type="EMBL" id="RZU39210.1"/>
    </source>
</evidence>
<dbReference type="InterPro" id="IPR020843">
    <property type="entry name" value="ER"/>
</dbReference>
<dbReference type="SUPFAM" id="SSF51735">
    <property type="entry name" value="NAD(P)-binding Rossmann-fold domains"/>
    <property type="match status" value="1"/>
</dbReference>
<keyword evidence="3" id="KW-0560">Oxidoreductase</keyword>
<organism evidence="6 7">
    <name type="scientific">Edaphobacter modestus</name>
    <dbReference type="NCBI Taxonomy" id="388466"/>
    <lineage>
        <taxon>Bacteria</taxon>
        <taxon>Pseudomonadati</taxon>
        <taxon>Acidobacteriota</taxon>
        <taxon>Terriglobia</taxon>
        <taxon>Terriglobales</taxon>
        <taxon>Acidobacteriaceae</taxon>
        <taxon>Edaphobacter</taxon>
    </lineage>
</organism>
<dbReference type="PROSITE" id="PS00059">
    <property type="entry name" value="ADH_ZINC"/>
    <property type="match status" value="1"/>
</dbReference>
<gene>
    <name evidence="6" type="ORF">BDD14_0561</name>
</gene>
<dbReference type="InterPro" id="IPR011032">
    <property type="entry name" value="GroES-like_sf"/>
</dbReference>
<keyword evidence="2 4" id="KW-0862">Zinc</keyword>
<dbReference type="AlphaFoldDB" id="A0A4Q7YP70"/>
<reference evidence="6 7" key="1">
    <citation type="submission" date="2019-02" db="EMBL/GenBank/DDBJ databases">
        <title>Genomic Encyclopedia of Archaeal and Bacterial Type Strains, Phase II (KMG-II): from individual species to whole genera.</title>
        <authorList>
            <person name="Goeker M."/>
        </authorList>
    </citation>
    <scope>NUCLEOTIDE SEQUENCE [LARGE SCALE GENOMIC DNA]</scope>
    <source>
        <strain evidence="6 7">DSM 18101</strain>
    </source>
</reference>
<accession>A0A4Q7YP70</accession>
<dbReference type="InterPro" id="IPR050129">
    <property type="entry name" value="Zn_alcohol_dh"/>
</dbReference>
<evidence type="ECO:0000256" key="2">
    <source>
        <dbReference type="ARBA" id="ARBA00022833"/>
    </source>
</evidence>
<proteinExistence type="inferred from homology"/>
<dbReference type="Pfam" id="PF00107">
    <property type="entry name" value="ADH_zinc_N"/>
    <property type="match status" value="1"/>
</dbReference>
<keyword evidence="1 4" id="KW-0479">Metal-binding</keyword>
<dbReference type="InterPro" id="IPR013154">
    <property type="entry name" value="ADH-like_N"/>
</dbReference>